<accession>A0A6B3LIX3</accession>
<reference evidence="3 4" key="1">
    <citation type="submission" date="2020-02" db="EMBL/GenBank/DDBJ databases">
        <authorList>
            <person name="Kim M.K."/>
        </authorList>
    </citation>
    <scope>NUCLEOTIDE SEQUENCE [LARGE SCALE GENOMIC DNA]</scope>
    <source>
        <strain evidence="3 4">BT327</strain>
    </source>
</reference>
<evidence type="ECO:0000313" key="3">
    <source>
        <dbReference type="EMBL" id="NEM96609.1"/>
    </source>
</evidence>
<organism evidence="3 4">
    <name type="scientific">Pontibacter burrus</name>
    <dbReference type="NCBI Taxonomy" id="2704466"/>
    <lineage>
        <taxon>Bacteria</taxon>
        <taxon>Pseudomonadati</taxon>
        <taxon>Bacteroidota</taxon>
        <taxon>Cytophagia</taxon>
        <taxon>Cytophagales</taxon>
        <taxon>Hymenobacteraceae</taxon>
        <taxon>Pontibacter</taxon>
    </lineage>
</organism>
<comment type="caution">
    <text evidence="3">The sequence shown here is derived from an EMBL/GenBank/DDBJ whole genome shotgun (WGS) entry which is preliminary data.</text>
</comment>
<keyword evidence="4" id="KW-1185">Reference proteome</keyword>
<feature type="chain" id="PRO_5025393000" evidence="2">
    <location>
        <begin position="27"/>
        <end position="203"/>
    </location>
</feature>
<feature type="compositionally biased region" description="Polar residues" evidence="1">
    <location>
        <begin position="27"/>
        <end position="36"/>
    </location>
</feature>
<evidence type="ECO:0000313" key="4">
    <source>
        <dbReference type="Proteomes" id="UP000474777"/>
    </source>
</evidence>
<feature type="compositionally biased region" description="Basic and acidic residues" evidence="1">
    <location>
        <begin position="137"/>
        <end position="146"/>
    </location>
</feature>
<name>A0A6B3LIX3_9BACT</name>
<dbReference type="AlphaFoldDB" id="A0A6B3LIX3"/>
<feature type="region of interest" description="Disordered" evidence="1">
    <location>
        <begin position="24"/>
        <end position="146"/>
    </location>
</feature>
<dbReference type="Proteomes" id="UP000474777">
    <property type="component" value="Unassembled WGS sequence"/>
</dbReference>
<gene>
    <name evidence="3" type="ORF">GXP69_02785</name>
</gene>
<dbReference type="RefSeq" id="WP_163912095.1">
    <property type="nucleotide sequence ID" value="NZ_JAAGWD010000001.1"/>
</dbReference>
<evidence type="ECO:0000256" key="1">
    <source>
        <dbReference type="SAM" id="MobiDB-lite"/>
    </source>
</evidence>
<feature type="compositionally biased region" description="Polar residues" evidence="1">
    <location>
        <begin position="120"/>
        <end position="136"/>
    </location>
</feature>
<feature type="signal peptide" evidence="2">
    <location>
        <begin position="1"/>
        <end position="26"/>
    </location>
</feature>
<evidence type="ECO:0000256" key="2">
    <source>
        <dbReference type="SAM" id="SignalP"/>
    </source>
</evidence>
<sequence length="203" mass="22504">MNKNNIYAWALTIALSLSGALPAAFAQGNSNNNKEAASQGKPEKADDKANREHNRPQRLRDMVKEQKEKGKAENEKNKEKNNGQHKPEKADKENNGKAYGKNKGELSGREFGQARAASAKLNSQQKHQVLQETVTNGDEKVTEARGRLSRALEELERRRKAGTITDAEYNEKKATATRTEKAIQTLEEKLNAAKVLVSVPVVE</sequence>
<keyword evidence="2" id="KW-0732">Signal</keyword>
<feature type="compositionally biased region" description="Basic and acidic residues" evidence="1">
    <location>
        <begin position="41"/>
        <end position="95"/>
    </location>
</feature>
<proteinExistence type="predicted"/>
<dbReference type="EMBL" id="JAAGWD010000001">
    <property type="protein sequence ID" value="NEM96609.1"/>
    <property type="molecule type" value="Genomic_DNA"/>
</dbReference>
<protein>
    <submittedName>
        <fullName evidence="3">Uncharacterized protein</fullName>
    </submittedName>
</protein>